<dbReference type="AlphaFoldDB" id="A0A2A4X5V8"/>
<protein>
    <submittedName>
        <fullName evidence="1">Uncharacterized protein</fullName>
    </submittedName>
</protein>
<evidence type="ECO:0000313" key="1">
    <source>
        <dbReference type="EMBL" id="PCI77950.1"/>
    </source>
</evidence>
<name>A0A2A4X5V8_UNCAE</name>
<organism evidence="1 2">
    <name type="scientific">Aerophobetes bacterium</name>
    <dbReference type="NCBI Taxonomy" id="2030807"/>
    <lineage>
        <taxon>Bacteria</taxon>
        <taxon>Candidatus Aerophobota</taxon>
    </lineage>
</organism>
<evidence type="ECO:0000313" key="2">
    <source>
        <dbReference type="Proteomes" id="UP000218775"/>
    </source>
</evidence>
<gene>
    <name evidence="1" type="ORF">COB21_01975</name>
</gene>
<sequence length="298" mass="32375">MTTVIRRLVGQAAQMLSKVKTPHVAGALGALLTGSICKTLYSNHRAKQALAAKNVEMQTQVRPRSEGCESLKRVLLHADGKKLGGSGVVAVKQGLRSAQMALALMASGGGEGERKMQATITAQIAIFKECLGKYGKSCSDVAEKSAQHFVKQGLIQPAGKLRMLMKCNESIQLALATVIASDQYKKNSMGREFVYVKQAAKLKQELDRVEENLTGRISSLLTQRAQMAVALKKVSSIFSSVTDLVRGSAQQTKAMRSQLTASIAKLDGTISMLRKTLEEYPRHMLMRLRSLVNNISVK</sequence>
<comment type="caution">
    <text evidence="1">The sequence shown here is derived from an EMBL/GenBank/DDBJ whole genome shotgun (WGS) entry which is preliminary data.</text>
</comment>
<dbReference type="EMBL" id="NVUK01000010">
    <property type="protein sequence ID" value="PCI77950.1"/>
    <property type="molecule type" value="Genomic_DNA"/>
</dbReference>
<accession>A0A2A4X5V8</accession>
<reference evidence="2" key="1">
    <citation type="submission" date="2017-08" db="EMBL/GenBank/DDBJ databases">
        <title>A dynamic microbial community with high functional redundancy inhabits the cold, oxic subseafloor aquifer.</title>
        <authorList>
            <person name="Tully B.J."/>
            <person name="Wheat C.G."/>
            <person name="Glazer B.T."/>
            <person name="Huber J.A."/>
        </authorList>
    </citation>
    <scope>NUCLEOTIDE SEQUENCE [LARGE SCALE GENOMIC DNA]</scope>
</reference>
<dbReference type="Proteomes" id="UP000218775">
    <property type="component" value="Unassembled WGS sequence"/>
</dbReference>
<proteinExistence type="predicted"/>